<dbReference type="Proteomes" id="UP000683360">
    <property type="component" value="Unassembled WGS sequence"/>
</dbReference>
<name>A0A8S3RCU5_MYTED</name>
<reference evidence="4" key="1">
    <citation type="submission" date="2021-03" db="EMBL/GenBank/DDBJ databases">
        <authorList>
            <person name="Bekaert M."/>
        </authorList>
    </citation>
    <scope>NUCLEOTIDE SEQUENCE</scope>
</reference>
<evidence type="ECO:0000259" key="1">
    <source>
        <dbReference type="Pfam" id="PF26015"/>
    </source>
</evidence>
<accession>A0A8S3RCU5</accession>
<evidence type="ECO:0000259" key="2">
    <source>
        <dbReference type="Pfam" id="PF26189"/>
    </source>
</evidence>
<keyword evidence="5" id="KW-1185">Reference proteome</keyword>
<dbReference type="InterPro" id="IPR058686">
    <property type="entry name" value="Ig_NPHP4_3rd"/>
</dbReference>
<dbReference type="GO" id="GO:0090090">
    <property type="term" value="P:negative regulation of canonical Wnt signaling pathway"/>
    <property type="evidence" value="ECO:0007669"/>
    <property type="project" value="InterPro"/>
</dbReference>
<evidence type="ECO:0000313" key="4">
    <source>
        <dbReference type="EMBL" id="CAG2204402.1"/>
    </source>
</evidence>
<gene>
    <name evidence="4" type="ORF">MEDL_18850</name>
</gene>
<dbReference type="InterPro" id="IPR058687">
    <property type="entry name" value="Ig_NPHP4_1st"/>
</dbReference>
<feature type="domain" description="NPHP4 Ig-like" evidence="3">
    <location>
        <begin position="8"/>
        <end position="97"/>
    </location>
</feature>
<sequence>MLSQAITTDHVINPAFGSTEFFEFVLKNPYNVQQTFTVEFDDKYLHVITDAREWRYFKQLNGLQSPLEEGMFTKQSKSQFAEIFLRPKETGPVDPFKKSEKKIEKSEDTLKESLIRVHFNGEDGKSVSIMSLKVQPIPHVIDQTFRFHSPEQTFLKRSIRIPMDSLPGVPVGGRGLNQLFVRCSDPNIITECKATQPGEPLDVYLKVAMGASPQIKRFYIAIFTDAFMSKPIQVWQVSPILYRESMCPVWRDKLQDSHYYSGTNFKILITTQVSVYAHSLQRVDVSCVEGQTSRFSLLLRGTQSSRLVRCFSSNDQEMQLYPNEQFMLAARCRP</sequence>
<dbReference type="Pfam" id="PF26190">
    <property type="entry name" value="Ig_NPHP4_1st"/>
    <property type="match status" value="1"/>
</dbReference>
<dbReference type="GO" id="GO:0035869">
    <property type="term" value="C:ciliary transition zone"/>
    <property type="evidence" value="ECO:0007669"/>
    <property type="project" value="TreeGrafter"/>
</dbReference>
<dbReference type="GO" id="GO:1904491">
    <property type="term" value="P:protein localization to ciliary transition zone"/>
    <property type="evidence" value="ECO:0007669"/>
    <property type="project" value="TreeGrafter"/>
</dbReference>
<dbReference type="Pfam" id="PF26015">
    <property type="entry name" value="Ig_NPH4_3rd"/>
    <property type="match status" value="1"/>
</dbReference>
<dbReference type="GO" id="GO:0036064">
    <property type="term" value="C:ciliary basal body"/>
    <property type="evidence" value="ECO:0007669"/>
    <property type="project" value="TreeGrafter"/>
</dbReference>
<comment type="caution">
    <text evidence="4">The sequence shown here is derived from an EMBL/GenBank/DDBJ whole genome shotgun (WGS) entry which is preliminary data.</text>
</comment>
<protein>
    <submittedName>
        <fullName evidence="4">NPHP4</fullName>
    </submittedName>
</protein>
<dbReference type="GO" id="GO:0097546">
    <property type="term" value="C:ciliary base"/>
    <property type="evidence" value="ECO:0007669"/>
    <property type="project" value="TreeGrafter"/>
</dbReference>
<dbReference type="PANTHER" id="PTHR31043">
    <property type="entry name" value="NEPHROCYSTIN-4"/>
    <property type="match status" value="1"/>
</dbReference>
<dbReference type="InterPro" id="IPR029775">
    <property type="entry name" value="NPHP4"/>
</dbReference>
<evidence type="ECO:0000259" key="3">
    <source>
        <dbReference type="Pfam" id="PF26190"/>
    </source>
</evidence>
<organism evidence="4 5">
    <name type="scientific">Mytilus edulis</name>
    <name type="common">Blue mussel</name>
    <dbReference type="NCBI Taxonomy" id="6550"/>
    <lineage>
        <taxon>Eukaryota</taxon>
        <taxon>Metazoa</taxon>
        <taxon>Spiralia</taxon>
        <taxon>Lophotrochozoa</taxon>
        <taxon>Mollusca</taxon>
        <taxon>Bivalvia</taxon>
        <taxon>Autobranchia</taxon>
        <taxon>Pteriomorphia</taxon>
        <taxon>Mytilida</taxon>
        <taxon>Mytiloidea</taxon>
        <taxon>Mytilidae</taxon>
        <taxon>Mytilinae</taxon>
        <taxon>Mytilus</taxon>
    </lineage>
</organism>
<evidence type="ECO:0000313" key="5">
    <source>
        <dbReference type="Proteomes" id="UP000683360"/>
    </source>
</evidence>
<dbReference type="PANTHER" id="PTHR31043:SF3">
    <property type="entry name" value="NEPHROCYSTIN-4"/>
    <property type="match status" value="1"/>
</dbReference>
<dbReference type="Pfam" id="PF26189">
    <property type="entry name" value="Ig_NPHP4_2nd"/>
    <property type="match status" value="1"/>
</dbReference>
<dbReference type="AlphaFoldDB" id="A0A8S3RCU5"/>
<feature type="domain" description="NPHP4 Ig-like" evidence="2">
    <location>
        <begin position="145"/>
        <end position="237"/>
    </location>
</feature>
<proteinExistence type="predicted"/>
<dbReference type="InterPro" id="IPR058688">
    <property type="entry name" value="Ig_NPHP4_2nd"/>
</dbReference>
<feature type="domain" description="NPHP4 Ig-like" evidence="1">
    <location>
        <begin position="290"/>
        <end position="330"/>
    </location>
</feature>
<dbReference type="EMBL" id="CAJPWZ010000949">
    <property type="protein sequence ID" value="CAG2204402.1"/>
    <property type="molecule type" value="Genomic_DNA"/>
</dbReference>
<dbReference type="OrthoDB" id="313446at2759"/>
<dbReference type="GO" id="GO:0097730">
    <property type="term" value="C:non-motile cilium"/>
    <property type="evidence" value="ECO:0007669"/>
    <property type="project" value="InterPro"/>
</dbReference>